<accession>A0A0R3WYX1</accession>
<evidence type="ECO:0000256" key="1">
    <source>
        <dbReference type="ARBA" id="ARBA00008023"/>
    </source>
</evidence>
<sequence length="197" mass="21503">MPLANCGRTGCRFPIKLDKIVCCACSTAFHPQCSDLCPEDFVDKSGSGNWYCPTCAVEITAEGDRVTGVVNAQSTDIGSLPHSFPIAYVTSNPNKLRETIEILGEEYAGMLKQVDVDLPEYQGSSPEEIVRLKCYHAAKIVGGPVLVEDTCLAFDALNGLPGPYIKWFLRAVGPEGKYHKFKCSVFDPYSPFHCALT</sequence>
<dbReference type="Pfam" id="PF01725">
    <property type="entry name" value="Ham1p_like"/>
    <property type="match status" value="1"/>
</dbReference>
<reference evidence="3 4" key="2">
    <citation type="submission" date="2018-11" db="EMBL/GenBank/DDBJ databases">
        <authorList>
            <consortium name="Pathogen Informatics"/>
        </authorList>
    </citation>
    <scope>NUCLEOTIDE SEQUENCE [LARGE SCALE GENOMIC DNA]</scope>
</reference>
<dbReference type="CDD" id="cd00985">
    <property type="entry name" value="Maf_Ham1"/>
    <property type="match status" value="1"/>
</dbReference>
<dbReference type="SUPFAM" id="SSF52972">
    <property type="entry name" value="ITPase-like"/>
    <property type="match status" value="1"/>
</dbReference>
<dbReference type="OrthoDB" id="6288734at2759"/>
<proteinExistence type="inferred from homology"/>
<organism evidence="5">
    <name type="scientific">Hydatigena taeniaeformis</name>
    <name type="common">Feline tapeworm</name>
    <name type="synonym">Taenia taeniaeformis</name>
    <dbReference type="NCBI Taxonomy" id="6205"/>
    <lineage>
        <taxon>Eukaryota</taxon>
        <taxon>Metazoa</taxon>
        <taxon>Spiralia</taxon>
        <taxon>Lophotrochozoa</taxon>
        <taxon>Platyhelminthes</taxon>
        <taxon>Cestoda</taxon>
        <taxon>Eucestoda</taxon>
        <taxon>Cyclophyllidea</taxon>
        <taxon>Taeniidae</taxon>
        <taxon>Hydatigera</taxon>
    </lineage>
</organism>
<dbReference type="PANTHER" id="PTHR11067">
    <property type="entry name" value="INOSINE TRIPHOSPHATE PYROPHOSPHATASE/HAM1 PROTEIN"/>
    <property type="match status" value="1"/>
</dbReference>
<evidence type="ECO:0000313" key="5">
    <source>
        <dbReference type="WBParaSite" id="TTAC_0000596101-mRNA-1"/>
    </source>
</evidence>
<dbReference type="Gene3D" id="3.30.40.10">
    <property type="entry name" value="Zinc/RING finger domain, C3HC4 (zinc finger)"/>
    <property type="match status" value="1"/>
</dbReference>
<keyword evidence="4" id="KW-1185">Reference proteome</keyword>
<name>A0A0R3WYX1_HYDTA</name>
<keyword evidence="2" id="KW-0378">Hydrolase</keyword>
<reference evidence="5" key="1">
    <citation type="submission" date="2017-02" db="UniProtKB">
        <authorList>
            <consortium name="WormBaseParasite"/>
        </authorList>
    </citation>
    <scope>IDENTIFICATION</scope>
</reference>
<dbReference type="WBParaSite" id="TTAC_0000596101-mRNA-1">
    <property type="protein sequence ID" value="TTAC_0000596101-mRNA-1"/>
    <property type="gene ID" value="TTAC_0000596101"/>
</dbReference>
<comment type="similarity">
    <text evidence="1">Belongs to the HAM1 NTPase family.</text>
</comment>
<dbReference type="InterPro" id="IPR013083">
    <property type="entry name" value="Znf_RING/FYVE/PHD"/>
</dbReference>
<evidence type="ECO:0000313" key="3">
    <source>
        <dbReference type="EMBL" id="VDM28019.1"/>
    </source>
</evidence>
<gene>
    <name evidence="3" type="ORF">TTAC_LOCUS5942</name>
</gene>
<protein>
    <submittedName>
        <fullName evidence="5">PHD-type domain-containing protein</fullName>
    </submittedName>
</protein>
<evidence type="ECO:0000256" key="2">
    <source>
        <dbReference type="ARBA" id="ARBA00022801"/>
    </source>
</evidence>
<dbReference type="Proteomes" id="UP000274429">
    <property type="component" value="Unassembled WGS sequence"/>
</dbReference>
<dbReference type="STRING" id="6205.A0A0R3WYX1"/>
<evidence type="ECO:0000313" key="4">
    <source>
        <dbReference type="Proteomes" id="UP000274429"/>
    </source>
</evidence>
<dbReference type="GO" id="GO:0005737">
    <property type="term" value="C:cytoplasm"/>
    <property type="evidence" value="ECO:0007669"/>
    <property type="project" value="TreeGrafter"/>
</dbReference>
<dbReference type="EMBL" id="UYWX01009862">
    <property type="protein sequence ID" value="VDM28019.1"/>
    <property type="molecule type" value="Genomic_DNA"/>
</dbReference>
<dbReference type="InterPro" id="IPR011011">
    <property type="entry name" value="Znf_FYVE_PHD"/>
</dbReference>
<dbReference type="InterPro" id="IPR002637">
    <property type="entry name" value="RdgB/HAM1"/>
</dbReference>
<dbReference type="InterPro" id="IPR029001">
    <property type="entry name" value="ITPase-like_fam"/>
</dbReference>
<dbReference type="Gene3D" id="3.90.950.10">
    <property type="match status" value="1"/>
</dbReference>
<dbReference type="SUPFAM" id="SSF57903">
    <property type="entry name" value="FYVE/PHD zinc finger"/>
    <property type="match status" value="1"/>
</dbReference>
<dbReference type="AlphaFoldDB" id="A0A0R3WYX1"/>
<dbReference type="GO" id="GO:0047429">
    <property type="term" value="F:nucleoside triphosphate diphosphatase activity"/>
    <property type="evidence" value="ECO:0007669"/>
    <property type="project" value="InterPro"/>
</dbReference>
<dbReference type="PANTHER" id="PTHR11067:SF9">
    <property type="entry name" value="INOSINE TRIPHOSPHATE PYROPHOSPHATASE"/>
    <property type="match status" value="1"/>
</dbReference>
<dbReference type="GO" id="GO:0009143">
    <property type="term" value="P:nucleoside triphosphate catabolic process"/>
    <property type="evidence" value="ECO:0007669"/>
    <property type="project" value="InterPro"/>
</dbReference>